<evidence type="ECO:0008006" key="4">
    <source>
        <dbReference type="Google" id="ProtNLM"/>
    </source>
</evidence>
<reference evidence="2 3" key="1">
    <citation type="journal article" date="2021" name="Int. J. Syst. Evol. Microbiol.">
        <title>Reticulibacter mediterranei gen. nov., sp. nov., within the new family Reticulibacteraceae fam. nov., and Ktedonospora formicarum gen. nov., sp. nov., Ktedonobacter robiniae sp. nov., Dictyobacter formicarum sp. nov. and Dictyobacter arantiisoli sp. nov., belonging to the class Ktedonobacteria.</title>
        <authorList>
            <person name="Yabe S."/>
            <person name="Zheng Y."/>
            <person name="Wang C.M."/>
            <person name="Sakai Y."/>
            <person name="Abe K."/>
            <person name="Yokota A."/>
            <person name="Donadio S."/>
            <person name="Cavaletti L."/>
            <person name="Monciardini P."/>
        </authorList>
    </citation>
    <scope>NUCLEOTIDE SEQUENCE [LARGE SCALE GENOMIC DNA]</scope>
    <source>
        <strain evidence="2 3">SOSP1-30</strain>
    </source>
</reference>
<evidence type="ECO:0000256" key="1">
    <source>
        <dbReference type="SAM" id="MobiDB-lite"/>
    </source>
</evidence>
<dbReference type="Proteomes" id="UP000654345">
    <property type="component" value="Unassembled WGS sequence"/>
</dbReference>
<name>A0ABQ3URH7_9CHLR</name>
<gene>
    <name evidence="2" type="ORF">KSB_38040</name>
</gene>
<protein>
    <recommendedName>
        <fullName evidence="4">DUF2171 domain-containing protein</fullName>
    </recommendedName>
</protein>
<dbReference type="EMBL" id="BNJG01000001">
    <property type="protein sequence ID" value="GHO55329.1"/>
    <property type="molecule type" value="Genomic_DNA"/>
</dbReference>
<dbReference type="Pfam" id="PF09939">
    <property type="entry name" value="DUF2171"/>
    <property type="match status" value="1"/>
</dbReference>
<dbReference type="RefSeq" id="WP_201371928.1">
    <property type="nucleotide sequence ID" value="NZ_BNJG01000001.1"/>
</dbReference>
<comment type="caution">
    <text evidence="2">The sequence shown here is derived from an EMBL/GenBank/DDBJ whole genome shotgun (WGS) entry which is preliminary data.</text>
</comment>
<evidence type="ECO:0000313" key="2">
    <source>
        <dbReference type="EMBL" id="GHO55329.1"/>
    </source>
</evidence>
<feature type="compositionally biased region" description="Basic and acidic residues" evidence="1">
    <location>
        <begin position="74"/>
        <end position="84"/>
    </location>
</feature>
<dbReference type="InterPro" id="IPR018684">
    <property type="entry name" value="DUF2171"/>
</dbReference>
<organism evidence="2 3">
    <name type="scientific">Ktedonobacter robiniae</name>
    <dbReference type="NCBI Taxonomy" id="2778365"/>
    <lineage>
        <taxon>Bacteria</taxon>
        <taxon>Bacillati</taxon>
        <taxon>Chloroflexota</taxon>
        <taxon>Ktedonobacteria</taxon>
        <taxon>Ktedonobacterales</taxon>
        <taxon>Ktedonobacteraceae</taxon>
        <taxon>Ktedonobacter</taxon>
    </lineage>
</organism>
<feature type="region of interest" description="Disordered" evidence="1">
    <location>
        <begin position="74"/>
        <end position="106"/>
    </location>
</feature>
<evidence type="ECO:0000313" key="3">
    <source>
        <dbReference type="Proteomes" id="UP000654345"/>
    </source>
</evidence>
<proteinExistence type="predicted"/>
<keyword evidence="3" id="KW-1185">Reference proteome</keyword>
<accession>A0ABQ3URH7</accession>
<sequence length="106" mass="12325">MTQWTSNNIHKGMEVYSAENEDLGHVEDVYDDSFLVQKGLLFHKDRYIPYSVISTIDAENVHLMVSKAEAREMRWDQRPSEHTGDTLQTFYDHGTDLDNPLNTHRA</sequence>
<dbReference type="SUPFAM" id="SSF50346">
    <property type="entry name" value="PRC-barrel domain"/>
    <property type="match status" value="1"/>
</dbReference>
<dbReference type="InterPro" id="IPR011033">
    <property type="entry name" value="PRC_barrel-like_sf"/>
</dbReference>